<evidence type="ECO:0000313" key="4">
    <source>
        <dbReference type="EMBL" id="GAB0136589.1"/>
    </source>
</evidence>
<evidence type="ECO:0000256" key="2">
    <source>
        <dbReference type="SAM" id="Phobius"/>
    </source>
</evidence>
<keyword evidence="2" id="KW-0472">Membrane</keyword>
<protein>
    <recommendedName>
        <fullName evidence="6">Centromere/microtubule binding protein cbf5-like protein</fullName>
    </recommendedName>
</protein>
<name>A0ABQ0CT14_9HYPO</name>
<keyword evidence="2" id="KW-0812">Transmembrane</keyword>
<keyword evidence="2" id="KW-1133">Transmembrane helix</keyword>
<feature type="signal peptide" evidence="3">
    <location>
        <begin position="1"/>
        <end position="17"/>
    </location>
</feature>
<reference evidence="5" key="1">
    <citation type="submission" date="2024-06" db="EMBL/GenBank/DDBJ databases">
        <title>Draft Genome Sequences of Epichloe bromicola Strains Isolated from Elymus ciliaris.</title>
        <authorList>
            <consortium name="Epichloe bromicola genome sequencing consortium"/>
            <person name="Miura A."/>
            <person name="Imano S."/>
            <person name="Ashida A."/>
            <person name="Sato I."/>
            <person name="Chiba S."/>
            <person name="Tanaka A."/>
            <person name="Camagna M."/>
            <person name="Takemoto D."/>
        </authorList>
    </citation>
    <scope>NUCLEOTIDE SEQUENCE [LARGE SCALE GENOMIC DNA]</scope>
    <source>
        <strain evidence="5">DP</strain>
    </source>
</reference>
<dbReference type="Proteomes" id="UP001562357">
    <property type="component" value="Unassembled WGS sequence"/>
</dbReference>
<evidence type="ECO:0000256" key="1">
    <source>
        <dbReference type="SAM" id="MobiDB-lite"/>
    </source>
</evidence>
<organism evidence="4 5">
    <name type="scientific">Epichloe bromicola</name>
    <dbReference type="NCBI Taxonomy" id="79588"/>
    <lineage>
        <taxon>Eukaryota</taxon>
        <taxon>Fungi</taxon>
        <taxon>Dikarya</taxon>
        <taxon>Ascomycota</taxon>
        <taxon>Pezizomycotina</taxon>
        <taxon>Sordariomycetes</taxon>
        <taxon>Hypocreomycetidae</taxon>
        <taxon>Hypocreales</taxon>
        <taxon>Clavicipitaceae</taxon>
        <taxon>Epichloe</taxon>
    </lineage>
</organism>
<evidence type="ECO:0000313" key="5">
    <source>
        <dbReference type="Proteomes" id="UP001562357"/>
    </source>
</evidence>
<evidence type="ECO:0008006" key="6">
    <source>
        <dbReference type="Google" id="ProtNLM"/>
    </source>
</evidence>
<keyword evidence="3" id="KW-0732">Signal</keyword>
<evidence type="ECO:0000256" key="3">
    <source>
        <dbReference type="SAM" id="SignalP"/>
    </source>
</evidence>
<feature type="chain" id="PRO_5046815773" description="Centromere/microtubule binding protein cbf5-like protein" evidence="3">
    <location>
        <begin position="18"/>
        <end position="447"/>
    </location>
</feature>
<dbReference type="EMBL" id="BAAFGZ010000205">
    <property type="protein sequence ID" value="GAB0136589.1"/>
    <property type="molecule type" value="Genomic_DNA"/>
</dbReference>
<feature type="region of interest" description="Disordered" evidence="1">
    <location>
        <begin position="360"/>
        <end position="447"/>
    </location>
</feature>
<feature type="region of interest" description="Disordered" evidence="1">
    <location>
        <begin position="267"/>
        <end position="326"/>
    </location>
</feature>
<sequence length="447" mass="48820">MLRSLTFLSALLPVAQAMLCPAKSQCASNCGNVLAATSPDDLVCDQMAFKSDPTGQLFAGCVECQRSSTYYSGNDSDVQAMLYNVRYALSYCVWGNEPLKNPRVVDTPCITSKACGPFKDAVQFKNLSTEYDAFQYCDVWPTDDSPDFHGCTDCLQAEGRYSMANFVIALQAGCQQKPAPGLFIGLDGGIFSQTAVQISTPSPTARVDPDWFDKGPLTLGAKVGIAIGGLVGVLILLGCGIILNGKQRRRAYLRTLHTKYAQKGWPTLSNQREMGEASGQQPFRGPDDTSLSHRPLRGWDDTSLSQQSCRDWDDSPMTTNSEQHYPRYFSPYSSRFNSPISAQEGQAMPWPPAALAPKHHIGSVPSEEAGGAHWSHNPVSEDKGKSKVEAYEMHEVDTRESGSSKSHLQKQRNEAPVLSHPGYGRQGDTPPAPYNYTERDVNNGNAI</sequence>
<feature type="transmembrane region" description="Helical" evidence="2">
    <location>
        <begin position="223"/>
        <end position="244"/>
    </location>
</feature>
<comment type="caution">
    <text evidence="4">The sequence shown here is derived from an EMBL/GenBank/DDBJ whole genome shotgun (WGS) entry which is preliminary data.</text>
</comment>
<proteinExistence type="predicted"/>
<feature type="compositionally biased region" description="Basic and acidic residues" evidence="1">
    <location>
        <begin position="379"/>
        <end position="402"/>
    </location>
</feature>
<gene>
    <name evidence="4" type="primary">g4886</name>
    <name evidence="4" type="ORF">EsDP_00004886</name>
</gene>
<accession>A0ABQ0CT14</accession>
<keyword evidence="5" id="KW-1185">Reference proteome</keyword>